<dbReference type="GeneID" id="7049415"/>
<keyword evidence="1" id="KW-0863">Zinc-finger</keyword>
<dbReference type="GO" id="GO:0003676">
    <property type="term" value="F:nucleic acid binding"/>
    <property type="evidence" value="ECO:0007669"/>
    <property type="project" value="InterPro"/>
</dbReference>
<dbReference type="Gene3D" id="4.10.60.10">
    <property type="entry name" value="Zinc finger, CCHC-type"/>
    <property type="match status" value="1"/>
</dbReference>
<organism evidence="4 5">
    <name type="scientific">Schizosaccharomyces japonicus (strain yFS275 / FY16936)</name>
    <name type="common">Fission yeast</name>
    <dbReference type="NCBI Taxonomy" id="402676"/>
    <lineage>
        <taxon>Eukaryota</taxon>
        <taxon>Fungi</taxon>
        <taxon>Dikarya</taxon>
        <taxon>Ascomycota</taxon>
        <taxon>Taphrinomycotina</taxon>
        <taxon>Schizosaccharomycetes</taxon>
        <taxon>Schizosaccharomycetales</taxon>
        <taxon>Schizosaccharomycetaceae</taxon>
        <taxon>Schizosaccharomyces</taxon>
    </lineage>
</organism>
<dbReference type="Pfam" id="PF00098">
    <property type="entry name" value="zf-CCHC"/>
    <property type="match status" value="1"/>
</dbReference>
<feature type="compositionally biased region" description="Polar residues" evidence="2">
    <location>
        <begin position="240"/>
        <end position="249"/>
    </location>
</feature>
<protein>
    <recommendedName>
        <fullName evidence="3">CCHC-type domain-containing protein</fullName>
    </recommendedName>
</protein>
<dbReference type="PROSITE" id="PS50158">
    <property type="entry name" value="ZF_CCHC"/>
    <property type="match status" value="1"/>
</dbReference>
<evidence type="ECO:0000256" key="1">
    <source>
        <dbReference type="PROSITE-ProRule" id="PRU00047"/>
    </source>
</evidence>
<dbReference type="SMART" id="SM00343">
    <property type="entry name" value="ZnF_C2HC"/>
    <property type="match status" value="1"/>
</dbReference>
<dbReference type="HOGENOM" id="CLU_1135416_0_0_1"/>
<dbReference type="GO" id="GO:0008270">
    <property type="term" value="F:zinc ion binding"/>
    <property type="evidence" value="ECO:0007669"/>
    <property type="project" value="UniProtKB-KW"/>
</dbReference>
<dbReference type="OrthoDB" id="2250058at2759"/>
<dbReference type="VEuPathDB" id="FungiDB:SJAG_04448"/>
<dbReference type="InterPro" id="IPR001878">
    <property type="entry name" value="Znf_CCHC"/>
</dbReference>
<accession>B6K6U8</accession>
<evidence type="ECO:0000259" key="3">
    <source>
        <dbReference type="PROSITE" id="PS50158"/>
    </source>
</evidence>
<dbReference type="RefSeq" id="XP_002175545.2">
    <property type="nucleotide sequence ID" value="XM_002175509.2"/>
</dbReference>
<dbReference type="JaponicusDB" id="SJAG_04448"/>
<evidence type="ECO:0000256" key="2">
    <source>
        <dbReference type="SAM" id="MobiDB-lite"/>
    </source>
</evidence>
<proteinExistence type="predicted"/>
<keyword evidence="5" id="KW-1185">Reference proteome</keyword>
<evidence type="ECO:0000313" key="4">
    <source>
        <dbReference type="EMBL" id="EEB09252.2"/>
    </source>
</evidence>
<dbReference type="SUPFAM" id="SSF57756">
    <property type="entry name" value="Retrovirus zinc finger-like domains"/>
    <property type="match status" value="1"/>
</dbReference>
<sequence length="249" mass="28317">MPEPMEDVERSLLTIPLFDVEHEDSAPYKHRGHDVSWAVCPPKYDGRPDLPTLDNWFRELCEDLENNKISLKEFQRILRELFIPEDALMVYRHQFLDCHQTGTIREFVSSLQRFQNILSLDDGTVKDQLIRGSKPHVRKDLRVGNPKSLTDAIRIANAAEDEVGAPGSVWTSYASHTATHREAPPSDPMHVDAFGIGRLPDAEIARIFRENLCFRCRQPGHRARDCSKGRTKKPKAKPSTRINAASVTP</sequence>
<dbReference type="eggNOG" id="ENOG502S3G3">
    <property type="taxonomic scope" value="Eukaryota"/>
</dbReference>
<dbReference type="AlphaFoldDB" id="B6K6U8"/>
<dbReference type="STRING" id="402676.B6K6U8"/>
<name>B6K6U8_SCHJY</name>
<reference evidence="4 5" key="1">
    <citation type="journal article" date="2011" name="Science">
        <title>Comparative functional genomics of the fission yeasts.</title>
        <authorList>
            <person name="Rhind N."/>
            <person name="Chen Z."/>
            <person name="Yassour M."/>
            <person name="Thompson D.A."/>
            <person name="Haas B.J."/>
            <person name="Habib N."/>
            <person name="Wapinski I."/>
            <person name="Roy S."/>
            <person name="Lin M.F."/>
            <person name="Heiman D.I."/>
            <person name="Young S.K."/>
            <person name="Furuya K."/>
            <person name="Guo Y."/>
            <person name="Pidoux A."/>
            <person name="Chen H.M."/>
            <person name="Robbertse B."/>
            <person name="Goldberg J.M."/>
            <person name="Aoki K."/>
            <person name="Bayne E.H."/>
            <person name="Berlin A.M."/>
            <person name="Desjardins C.A."/>
            <person name="Dobbs E."/>
            <person name="Dukaj L."/>
            <person name="Fan L."/>
            <person name="FitzGerald M.G."/>
            <person name="French C."/>
            <person name="Gujja S."/>
            <person name="Hansen K."/>
            <person name="Keifenheim D."/>
            <person name="Levin J.Z."/>
            <person name="Mosher R.A."/>
            <person name="Mueller C.A."/>
            <person name="Pfiffner J."/>
            <person name="Priest M."/>
            <person name="Russ C."/>
            <person name="Smialowska A."/>
            <person name="Swoboda P."/>
            <person name="Sykes S.M."/>
            <person name="Vaughn M."/>
            <person name="Vengrova S."/>
            <person name="Yoder R."/>
            <person name="Zeng Q."/>
            <person name="Allshire R."/>
            <person name="Baulcombe D."/>
            <person name="Birren B.W."/>
            <person name="Brown W."/>
            <person name="Ekwall K."/>
            <person name="Kellis M."/>
            <person name="Leatherwood J."/>
            <person name="Levin H."/>
            <person name="Margalit H."/>
            <person name="Martienssen R."/>
            <person name="Nieduszynski C.A."/>
            <person name="Spatafora J.W."/>
            <person name="Friedman N."/>
            <person name="Dalgaard J.Z."/>
            <person name="Baumann P."/>
            <person name="Niki H."/>
            <person name="Regev A."/>
            <person name="Nusbaum C."/>
        </authorList>
    </citation>
    <scope>NUCLEOTIDE SEQUENCE [LARGE SCALE GENOMIC DNA]</scope>
    <source>
        <strain evidence="5">yFS275 / FY16936</strain>
    </source>
</reference>
<dbReference type="EMBL" id="KE651168">
    <property type="protein sequence ID" value="EEB09252.2"/>
    <property type="molecule type" value="Genomic_DNA"/>
</dbReference>
<dbReference type="Proteomes" id="UP000001744">
    <property type="component" value="Unassembled WGS sequence"/>
</dbReference>
<feature type="region of interest" description="Disordered" evidence="2">
    <location>
        <begin position="219"/>
        <end position="249"/>
    </location>
</feature>
<dbReference type="InterPro" id="IPR036875">
    <property type="entry name" value="Znf_CCHC_sf"/>
</dbReference>
<keyword evidence="1" id="KW-0479">Metal-binding</keyword>
<feature type="compositionally biased region" description="Basic residues" evidence="2">
    <location>
        <begin position="229"/>
        <end position="238"/>
    </location>
</feature>
<evidence type="ECO:0000313" key="5">
    <source>
        <dbReference type="Proteomes" id="UP000001744"/>
    </source>
</evidence>
<feature type="domain" description="CCHC-type" evidence="3">
    <location>
        <begin position="213"/>
        <end position="228"/>
    </location>
</feature>
<keyword evidence="1" id="KW-0862">Zinc</keyword>
<gene>
    <name evidence="4" type="ORF">SJAG_04448</name>
</gene>